<accession>A0A9J6E127</accession>
<reference evidence="2" key="2">
    <citation type="submission" date="2021-09" db="EMBL/GenBank/DDBJ databases">
        <authorList>
            <person name="Jia N."/>
            <person name="Wang J."/>
            <person name="Shi W."/>
            <person name="Du L."/>
            <person name="Sun Y."/>
            <person name="Zhan W."/>
            <person name="Jiang J."/>
            <person name="Wang Q."/>
            <person name="Zhang B."/>
            <person name="Ji P."/>
            <person name="Sakyi L.B."/>
            <person name="Cui X."/>
            <person name="Yuan T."/>
            <person name="Jiang B."/>
            <person name="Yang W."/>
            <person name="Lam T.T.-Y."/>
            <person name="Chang Q."/>
            <person name="Ding S."/>
            <person name="Wang X."/>
            <person name="Zhu J."/>
            <person name="Ruan X."/>
            <person name="Zhao L."/>
            <person name="Wei J."/>
            <person name="Que T."/>
            <person name="Du C."/>
            <person name="Cheng J."/>
            <person name="Dai P."/>
            <person name="Han X."/>
            <person name="Huang E."/>
            <person name="Gao Y."/>
            <person name="Liu J."/>
            <person name="Shao H."/>
            <person name="Ye R."/>
            <person name="Li L."/>
            <person name="Wei W."/>
            <person name="Wang X."/>
            <person name="Wang C."/>
            <person name="Huo Q."/>
            <person name="Li W."/>
            <person name="Guo W."/>
            <person name="Chen H."/>
            <person name="Chen S."/>
            <person name="Zhou L."/>
            <person name="Zhou L."/>
            <person name="Ni X."/>
            <person name="Tian J."/>
            <person name="Zhou Y."/>
            <person name="Sheng Y."/>
            <person name="Liu T."/>
            <person name="Pan Y."/>
            <person name="Xia L."/>
            <person name="Li J."/>
            <person name="Zhao F."/>
            <person name="Cao W."/>
        </authorList>
    </citation>
    <scope>NUCLEOTIDE SEQUENCE</scope>
    <source>
        <strain evidence="2">Rmic-2018</strain>
        <tissue evidence="2">Larvae</tissue>
    </source>
</reference>
<protein>
    <submittedName>
        <fullName evidence="2">Uncharacterized protein</fullName>
    </submittedName>
</protein>
<gene>
    <name evidence="2" type="ORF">HPB51_012258</name>
</gene>
<feature type="compositionally biased region" description="Polar residues" evidence="1">
    <location>
        <begin position="23"/>
        <end position="39"/>
    </location>
</feature>
<proteinExistence type="predicted"/>
<dbReference type="AlphaFoldDB" id="A0A9J6E127"/>
<comment type="caution">
    <text evidence="2">The sequence shown here is derived from an EMBL/GenBank/DDBJ whole genome shotgun (WGS) entry which is preliminary data.</text>
</comment>
<keyword evidence="3" id="KW-1185">Reference proteome</keyword>
<feature type="region of interest" description="Disordered" evidence="1">
    <location>
        <begin position="1"/>
        <end position="53"/>
    </location>
</feature>
<sequence length="171" mass="17903">MPITTSPSRRRQPTTYGAGLTSPAVQTTATSEQPSSQRSGIPPLPGPRPSRTTAAEHYGDGVVSFVCCCPTGAADLSLATEYGCAGPVVLPRSAVLVIRFEAAAVTSEVDDTTVLNDAGLLAQEQEQDPILSKLRTVIKGGKLPPTDSDQPLIKDLAEMTVMEESGLPVQQ</sequence>
<dbReference type="EMBL" id="JABSTU010000006">
    <property type="protein sequence ID" value="KAH8027988.1"/>
    <property type="molecule type" value="Genomic_DNA"/>
</dbReference>
<organism evidence="2 3">
    <name type="scientific">Rhipicephalus microplus</name>
    <name type="common">Cattle tick</name>
    <name type="synonym">Boophilus microplus</name>
    <dbReference type="NCBI Taxonomy" id="6941"/>
    <lineage>
        <taxon>Eukaryota</taxon>
        <taxon>Metazoa</taxon>
        <taxon>Ecdysozoa</taxon>
        <taxon>Arthropoda</taxon>
        <taxon>Chelicerata</taxon>
        <taxon>Arachnida</taxon>
        <taxon>Acari</taxon>
        <taxon>Parasitiformes</taxon>
        <taxon>Ixodida</taxon>
        <taxon>Ixodoidea</taxon>
        <taxon>Ixodidae</taxon>
        <taxon>Rhipicephalinae</taxon>
        <taxon>Rhipicephalus</taxon>
        <taxon>Boophilus</taxon>
    </lineage>
</organism>
<evidence type="ECO:0000256" key="1">
    <source>
        <dbReference type="SAM" id="MobiDB-lite"/>
    </source>
</evidence>
<evidence type="ECO:0000313" key="3">
    <source>
        <dbReference type="Proteomes" id="UP000821866"/>
    </source>
</evidence>
<dbReference type="Proteomes" id="UP000821866">
    <property type="component" value="Chromosome 4"/>
</dbReference>
<reference evidence="2" key="1">
    <citation type="journal article" date="2020" name="Cell">
        <title>Large-Scale Comparative Analyses of Tick Genomes Elucidate Their Genetic Diversity and Vector Capacities.</title>
        <authorList>
            <consortium name="Tick Genome and Microbiome Consortium (TIGMIC)"/>
            <person name="Jia N."/>
            <person name="Wang J."/>
            <person name="Shi W."/>
            <person name="Du L."/>
            <person name="Sun Y."/>
            <person name="Zhan W."/>
            <person name="Jiang J.F."/>
            <person name="Wang Q."/>
            <person name="Zhang B."/>
            <person name="Ji P."/>
            <person name="Bell-Sakyi L."/>
            <person name="Cui X.M."/>
            <person name="Yuan T.T."/>
            <person name="Jiang B.G."/>
            <person name="Yang W.F."/>
            <person name="Lam T.T."/>
            <person name="Chang Q.C."/>
            <person name="Ding S.J."/>
            <person name="Wang X.J."/>
            <person name="Zhu J.G."/>
            <person name="Ruan X.D."/>
            <person name="Zhao L."/>
            <person name="Wei J.T."/>
            <person name="Ye R.Z."/>
            <person name="Que T.C."/>
            <person name="Du C.H."/>
            <person name="Zhou Y.H."/>
            <person name="Cheng J.X."/>
            <person name="Dai P.F."/>
            <person name="Guo W.B."/>
            <person name="Han X.H."/>
            <person name="Huang E.J."/>
            <person name="Li L.F."/>
            <person name="Wei W."/>
            <person name="Gao Y.C."/>
            <person name="Liu J.Z."/>
            <person name="Shao H.Z."/>
            <person name="Wang X."/>
            <person name="Wang C.C."/>
            <person name="Yang T.C."/>
            <person name="Huo Q.B."/>
            <person name="Li W."/>
            <person name="Chen H.Y."/>
            <person name="Chen S.E."/>
            <person name="Zhou L.G."/>
            <person name="Ni X.B."/>
            <person name="Tian J.H."/>
            <person name="Sheng Y."/>
            <person name="Liu T."/>
            <person name="Pan Y.S."/>
            <person name="Xia L.Y."/>
            <person name="Li J."/>
            <person name="Zhao F."/>
            <person name="Cao W.C."/>
        </authorList>
    </citation>
    <scope>NUCLEOTIDE SEQUENCE</scope>
    <source>
        <strain evidence="2">Rmic-2018</strain>
    </source>
</reference>
<evidence type="ECO:0000313" key="2">
    <source>
        <dbReference type="EMBL" id="KAH8027988.1"/>
    </source>
</evidence>
<name>A0A9J6E127_RHIMP</name>